<name>A0A1E5LI68_9BACI</name>
<dbReference type="SUPFAM" id="SSF55469">
    <property type="entry name" value="FMN-dependent nitroreductase-like"/>
    <property type="match status" value="1"/>
</dbReference>
<comment type="cofactor">
    <cofactor evidence="1">
        <name>FMN</name>
        <dbReference type="ChEBI" id="CHEBI:58210"/>
    </cofactor>
</comment>
<gene>
    <name evidence="8" type="ORF">BFG57_11305</name>
</gene>
<feature type="domain" description="Nitroreductase" evidence="7">
    <location>
        <begin position="9"/>
        <end position="182"/>
    </location>
</feature>
<sequence length="203" mass="23022">MLSFPEALQYRHAVRHFDVNKKIPEKDMKFVLESALKAPSSLNLEHWEYIIVQDKSMKSKLKDVCFSQQQVEDASAVAVILAKKDKLLDPKSPEVNQLIRERIPENGVPIAINFLESFPNSETFTSWSKSQCYIAGSFLMMAAASIEIDTCPMEGFVNDEVLKLLDYSSEEYEVALVIPMGYRKEPGTPPKVRASLEEKVTFI</sequence>
<keyword evidence="3" id="KW-0285">Flavoprotein</keyword>
<dbReference type="InterPro" id="IPR033878">
    <property type="entry name" value="NfsB-like"/>
</dbReference>
<evidence type="ECO:0000259" key="7">
    <source>
        <dbReference type="Pfam" id="PF00881"/>
    </source>
</evidence>
<evidence type="ECO:0000313" key="9">
    <source>
        <dbReference type="Proteomes" id="UP000095209"/>
    </source>
</evidence>
<keyword evidence="5" id="KW-0521">NADP</keyword>
<dbReference type="Gene3D" id="3.40.109.10">
    <property type="entry name" value="NADH Oxidase"/>
    <property type="match status" value="1"/>
</dbReference>
<keyword evidence="6" id="KW-0560">Oxidoreductase</keyword>
<organism evidence="8 9">
    <name type="scientific">Bacillus solimangrovi</name>
    <dbReference type="NCBI Taxonomy" id="1305675"/>
    <lineage>
        <taxon>Bacteria</taxon>
        <taxon>Bacillati</taxon>
        <taxon>Bacillota</taxon>
        <taxon>Bacilli</taxon>
        <taxon>Bacillales</taxon>
        <taxon>Bacillaceae</taxon>
        <taxon>Bacillus</taxon>
    </lineage>
</organism>
<dbReference type="EMBL" id="MJEH01000009">
    <property type="protein sequence ID" value="OEH93765.1"/>
    <property type="molecule type" value="Genomic_DNA"/>
</dbReference>
<protein>
    <recommendedName>
        <fullName evidence="7">Nitroreductase domain-containing protein</fullName>
    </recommendedName>
</protein>
<dbReference type="CDD" id="cd02149">
    <property type="entry name" value="NfsB-like"/>
    <property type="match status" value="1"/>
</dbReference>
<evidence type="ECO:0000256" key="1">
    <source>
        <dbReference type="ARBA" id="ARBA00001917"/>
    </source>
</evidence>
<dbReference type="Pfam" id="PF00881">
    <property type="entry name" value="Nitroreductase"/>
    <property type="match status" value="1"/>
</dbReference>
<evidence type="ECO:0000313" key="8">
    <source>
        <dbReference type="EMBL" id="OEH93765.1"/>
    </source>
</evidence>
<comment type="similarity">
    <text evidence="2">Belongs to the nitroreductase family.</text>
</comment>
<evidence type="ECO:0000256" key="6">
    <source>
        <dbReference type="ARBA" id="ARBA00023002"/>
    </source>
</evidence>
<dbReference type="STRING" id="1305675.BFG57_11305"/>
<dbReference type="PANTHER" id="PTHR43673:SF2">
    <property type="entry name" value="NITROREDUCTASE"/>
    <property type="match status" value="1"/>
</dbReference>
<dbReference type="GO" id="GO:0016491">
    <property type="term" value="F:oxidoreductase activity"/>
    <property type="evidence" value="ECO:0007669"/>
    <property type="project" value="UniProtKB-KW"/>
</dbReference>
<dbReference type="RefSeq" id="WP_069716193.1">
    <property type="nucleotide sequence ID" value="NZ_MJEH01000009.1"/>
</dbReference>
<evidence type="ECO:0000256" key="4">
    <source>
        <dbReference type="ARBA" id="ARBA00022643"/>
    </source>
</evidence>
<proteinExistence type="inferred from homology"/>
<comment type="caution">
    <text evidence="8">The sequence shown here is derived from an EMBL/GenBank/DDBJ whole genome shotgun (WGS) entry which is preliminary data.</text>
</comment>
<dbReference type="Proteomes" id="UP000095209">
    <property type="component" value="Unassembled WGS sequence"/>
</dbReference>
<evidence type="ECO:0000256" key="2">
    <source>
        <dbReference type="ARBA" id="ARBA00007118"/>
    </source>
</evidence>
<dbReference type="InterPro" id="IPR000415">
    <property type="entry name" value="Nitroreductase-like"/>
</dbReference>
<evidence type="ECO:0000256" key="5">
    <source>
        <dbReference type="ARBA" id="ARBA00022857"/>
    </source>
</evidence>
<dbReference type="AlphaFoldDB" id="A0A1E5LI68"/>
<reference evidence="8 9" key="1">
    <citation type="submission" date="2016-08" db="EMBL/GenBank/DDBJ databases">
        <title>Genome of Bacillus solimangrovi GH2-4.</title>
        <authorList>
            <person name="Lim S."/>
            <person name="Kim B.-C."/>
        </authorList>
    </citation>
    <scope>NUCLEOTIDE SEQUENCE [LARGE SCALE GENOMIC DNA]</scope>
    <source>
        <strain evidence="8 9">GH2-4</strain>
    </source>
</reference>
<accession>A0A1E5LI68</accession>
<keyword evidence="4" id="KW-0288">FMN</keyword>
<dbReference type="PANTHER" id="PTHR43673">
    <property type="entry name" value="NAD(P)H NITROREDUCTASE YDGI-RELATED"/>
    <property type="match status" value="1"/>
</dbReference>
<evidence type="ECO:0000256" key="3">
    <source>
        <dbReference type="ARBA" id="ARBA00022630"/>
    </source>
</evidence>
<dbReference type="InterPro" id="IPR029479">
    <property type="entry name" value="Nitroreductase"/>
</dbReference>
<keyword evidence="9" id="KW-1185">Reference proteome</keyword>